<dbReference type="EMBL" id="CAJPVJ010006041">
    <property type="protein sequence ID" value="CAG2170086.1"/>
    <property type="molecule type" value="Genomic_DNA"/>
</dbReference>
<feature type="non-terminal residue" evidence="4">
    <location>
        <position position="93"/>
    </location>
</feature>
<sequence length="93" mass="10339">MCPGDQLALIKYGSLELTAIVLFNPNRPNLIHRDVVKAEQQLYIYLLQRILNMSLTHDSGIGSRFGLFCLGVGLSRNGLLLLLGLMNDHFVGQ</sequence>
<evidence type="ECO:0000256" key="1">
    <source>
        <dbReference type="ARBA" id="ARBA00023015"/>
    </source>
</evidence>
<dbReference type="SUPFAM" id="SSF48508">
    <property type="entry name" value="Nuclear receptor ligand-binding domain"/>
    <property type="match status" value="1"/>
</dbReference>
<evidence type="ECO:0000313" key="4">
    <source>
        <dbReference type="EMBL" id="CAD7652899.1"/>
    </source>
</evidence>
<name>A0A7R9M3J1_9ACAR</name>
<dbReference type="Gene3D" id="1.10.565.10">
    <property type="entry name" value="Retinoid X Receptor"/>
    <property type="match status" value="1"/>
</dbReference>
<gene>
    <name evidence="4" type="ORF">ONB1V03_LOCUS9557</name>
</gene>
<proteinExistence type="predicted"/>
<keyword evidence="2" id="KW-0804">Transcription</keyword>
<keyword evidence="5" id="KW-1185">Reference proteome</keyword>
<accession>A0A7R9M3J1</accession>
<keyword evidence="3" id="KW-0675">Receptor</keyword>
<evidence type="ECO:0000256" key="2">
    <source>
        <dbReference type="ARBA" id="ARBA00023163"/>
    </source>
</evidence>
<dbReference type="Proteomes" id="UP000728032">
    <property type="component" value="Unassembled WGS sequence"/>
</dbReference>
<organism evidence="4">
    <name type="scientific">Oppiella nova</name>
    <dbReference type="NCBI Taxonomy" id="334625"/>
    <lineage>
        <taxon>Eukaryota</taxon>
        <taxon>Metazoa</taxon>
        <taxon>Ecdysozoa</taxon>
        <taxon>Arthropoda</taxon>
        <taxon>Chelicerata</taxon>
        <taxon>Arachnida</taxon>
        <taxon>Acari</taxon>
        <taxon>Acariformes</taxon>
        <taxon>Sarcoptiformes</taxon>
        <taxon>Oribatida</taxon>
        <taxon>Brachypylina</taxon>
        <taxon>Oppioidea</taxon>
        <taxon>Oppiidae</taxon>
        <taxon>Oppiella</taxon>
    </lineage>
</organism>
<evidence type="ECO:0000256" key="3">
    <source>
        <dbReference type="ARBA" id="ARBA00023170"/>
    </source>
</evidence>
<evidence type="ECO:0000313" key="5">
    <source>
        <dbReference type="Proteomes" id="UP000728032"/>
    </source>
</evidence>
<dbReference type="InterPro" id="IPR035500">
    <property type="entry name" value="NHR-like_dom_sf"/>
</dbReference>
<dbReference type="AlphaFoldDB" id="A0A7R9M3J1"/>
<reference evidence="4" key="1">
    <citation type="submission" date="2020-11" db="EMBL/GenBank/DDBJ databases">
        <authorList>
            <person name="Tran Van P."/>
        </authorList>
    </citation>
    <scope>NUCLEOTIDE SEQUENCE</scope>
</reference>
<protein>
    <submittedName>
        <fullName evidence="4">Uncharacterized protein</fullName>
    </submittedName>
</protein>
<dbReference type="EMBL" id="OC920866">
    <property type="protein sequence ID" value="CAD7652899.1"/>
    <property type="molecule type" value="Genomic_DNA"/>
</dbReference>
<keyword evidence="1" id="KW-0805">Transcription regulation</keyword>